<keyword evidence="4" id="KW-1185">Reference proteome</keyword>
<evidence type="ECO:0000313" key="3">
    <source>
        <dbReference type="EMBL" id="MCJ2179783.1"/>
    </source>
</evidence>
<accession>A0ABT0B420</accession>
<evidence type="ECO:0000313" key="4">
    <source>
        <dbReference type="Proteomes" id="UP001162880"/>
    </source>
</evidence>
<dbReference type="RefSeq" id="WP_243994868.1">
    <property type="nucleotide sequence ID" value="NZ_JALHLE010000023.1"/>
</dbReference>
<comment type="caution">
    <text evidence="3">The sequence shown here is derived from an EMBL/GenBank/DDBJ whole genome shotgun (WGS) entry which is preliminary data.</text>
</comment>
<dbReference type="Pfam" id="PF07238">
    <property type="entry name" value="PilZ"/>
    <property type="match status" value="1"/>
</dbReference>
<name>A0ABT0B420_9SPHN</name>
<evidence type="ECO:0000259" key="2">
    <source>
        <dbReference type="Pfam" id="PF07238"/>
    </source>
</evidence>
<dbReference type="SUPFAM" id="SSF141371">
    <property type="entry name" value="PilZ domain-like"/>
    <property type="match status" value="1"/>
</dbReference>
<proteinExistence type="predicted"/>
<gene>
    <name evidence="3" type="ORF">MTR64_14515</name>
</gene>
<protein>
    <submittedName>
        <fullName evidence="3">PilZ domain-containing protein</fullName>
    </submittedName>
</protein>
<reference evidence="3" key="1">
    <citation type="submission" date="2022-03" db="EMBL/GenBank/DDBJ databases">
        <title>Identification of a novel bacterium isolated from mangrove sediments.</title>
        <authorList>
            <person name="Pan X."/>
        </authorList>
    </citation>
    <scope>NUCLEOTIDE SEQUENCE</scope>
    <source>
        <strain evidence="3">B2580</strain>
    </source>
</reference>
<sequence>MAHIISREQSTDMRRSPRRESGAVLMIGRGTEGDEARILDLSRTGLRLQSQASCRPGDAFWINAPDHPSIKAKVVWREGDEFGCEFETPISRAVLSAFILCSPIEKAGIDPSPQFTEVRVGKRDDAISISAWVKEFERSASGGTRQIAGFRVDDNDEIIAIIYCPR</sequence>
<dbReference type="InterPro" id="IPR009875">
    <property type="entry name" value="PilZ_domain"/>
</dbReference>
<dbReference type="Proteomes" id="UP001162880">
    <property type="component" value="Unassembled WGS sequence"/>
</dbReference>
<evidence type="ECO:0000256" key="1">
    <source>
        <dbReference type="SAM" id="MobiDB-lite"/>
    </source>
</evidence>
<dbReference type="EMBL" id="JALHLE010000023">
    <property type="protein sequence ID" value="MCJ2179783.1"/>
    <property type="molecule type" value="Genomic_DNA"/>
</dbReference>
<organism evidence="3 4">
    <name type="scientific">Novosphingobium album</name>
    <name type="common">ex Hu et al. 2023</name>
    <dbReference type="NCBI Taxonomy" id="2930093"/>
    <lineage>
        <taxon>Bacteria</taxon>
        <taxon>Pseudomonadati</taxon>
        <taxon>Pseudomonadota</taxon>
        <taxon>Alphaproteobacteria</taxon>
        <taxon>Sphingomonadales</taxon>
        <taxon>Sphingomonadaceae</taxon>
        <taxon>Novosphingobium</taxon>
    </lineage>
</organism>
<feature type="domain" description="PilZ" evidence="2">
    <location>
        <begin position="29"/>
        <end position="93"/>
    </location>
</feature>
<feature type="region of interest" description="Disordered" evidence="1">
    <location>
        <begin position="1"/>
        <end position="20"/>
    </location>
</feature>